<keyword evidence="2" id="KW-1185">Reference proteome</keyword>
<evidence type="ECO:0000313" key="2">
    <source>
        <dbReference type="Proteomes" id="UP001634007"/>
    </source>
</evidence>
<dbReference type="AlphaFoldDB" id="A0ABD3K827"/>
<dbReference type="EMBL" id="JBJKBG010000006">
    <property type="protein sequence ID" value="KAL3736075.1"/>
    <property type="molecule type" value="Genomic_DNA"/>
</dbReference>
<gene>
    <name evidence="1" type="ORF">ACJRO7_025082</name>
</gene>
<organism evidence="1 2">
    <name type="scientific">Eucalyptus globulus</name>
    <name type="common">Tasmanian blue gum</name>
    <dbReference type="NCBI Taxonomy" id="34317"/>
    <lineage>
        <taxon>Eukaryota</taxon>
        <taxon>Viridiplantae</taxon>
        <taxon>Streptophyta</taxon>
        <taxon>Embryophyta</taxon>
        <taxon>Tracheophyta</taxon>
        <taxon>Spermatophyta</taxon>
        <taxon>Magnoliopsida</taxon>
        <taxon>eudicotyledons</taxon>
        <taxon>Gunneridae</taxon>
        <taxon>Pentapetalae</taxon>
        <taxon>rosids</taxon>
        <taxon>malvids</taxon>
        <taxon>Myrtales</taxon>
        <taxon>Myrtaceae</taxon>
        <taxon>Myrtoideae</taxon>
        <taxon>Eucalypteae</taxon>
        <taxon>Eucalyptus</taxon>
    </lineage>
</organism>
<accession>A0ABD3K827</accession>
<evidence type="ECO:0000313" key="1">
    <source>
        <dbReference type="EMBL" id="KAL3736075.1"/>
    </source>
</evidence>
<reference evidence="1 2" key="1">
    <citation type="submission" date="2024-11" db="EMBL/GenBank/DDBJ databases">
        <title>Chromosome-level genome assembly of Eucalyptus globulus Labill. provides insights into its genome evolution.</title>
        <authorList>
            <person name="Li X."/>
        </authorList>
    </citation>
    <scope>NUCLEOTIDE SEQUENCE [LARGE SCALE GENOMIC DNA]</scope>
    <source>
        <strain evidence="1">CL2024</strain>
        <tissue evidence="1">Fresh tender leaves</tissue>
    </source>
</reference>
<dbReference type="Proteomes" id="UP001634007">
    <property type="component" value="Unassembled WGS sequence"/>
</dbReference>
<proteinExistence type="predicted"/>
<protein>
    <submittedName>
        <fullName evidence="1">Uncharacterized protein</fullName>
    </submittedName>
</protein>
<sequence length="92" mass="8620">MRLYFITLATYFDAKEGVGNSSSSDARGGGMVILAGVAADLVATASVTAVDGQGSGANKGTEVGEERSIDIGSGCGGGACGGGAGGCGVGLG</sequence>
<comment type="caution">
    <text evidence="1">The sequence shown here is derived from an EMBL/GenBank/DDBJ whole genome shotgun (WGS) entry which is preliminary data.</text>
</comment>
<name>A0ABD3K827_EUCGL</name>